<evidence type="ECO:0000313" key="7">
    <source>
        <dbReference type="Proteomes" id="UP001501237"/>
    </source>
</evidence>
<keyword evidence="1" id="KW-0805">Transcription regulation</keyword>
<keyword evidence="2 6" id="KW-0238">DNA-binding</keyword>
<dbReference type="Pfam" id="PF00356">
    <property type="entry name" value="LacI"/>
    <property type="match status" value="1"/>
</dbReference>
<organism evidence="6 7">
    <name type="scientific">Actinocorallia longicatena</name>
    <dbReference type="NCBI Taxonomy" id="111803"/>
    <lineage>
        <taxon>Bacteria</taxon>
        <taxon>Bacillati</taxon>
        <taxon>Actinomycetota</taxon>
        <taxon>Actinomycetes</taxon>
        <taxon>Streptosporangiales</taxon>
        <taxon>Thermomonosporaceae</taxon>
        <taxon>Actinocorallia</taxon>
    </lineage>
</organism>
<protein>
    <submittedName>
        <fullName evidence="6">LacI family DNA-binding transcriptional regulator</fullName>
    </submittedName>
</protein>
<dbReference type="PANTHER" id="PTHR30146:SF138">
    <property type="entry name" value="TRANSCRIPTIONAL REGULATORY PROTEIN"/>
    <property type="match status" value="1"/>
</dbReference>
<dbReference type="PANTHER" id="PTHR30146">
    <property type="entry name" value="LACI-RELATED TRANSCRIPTIONAL REPRESSOR"/>
    <property type="match status" value="1"/>
</dbReference>
<sequence>MTPAGPAPASPPTSKDVAAEAGVSQSTVSMVLSGKWPGRVSASTAQTVREAAERLGYRPNPAARNLRLGRTRTILLVIPTLTAPFFAAVYTGAARVANEAGFSLVIFPWPIIPDGPFRVPHEAIDGMLASSMAEDSLAGPRPVPLVMLDSDPEGTAPAVNFDIEGAVRDLTAHLFALGHRRIGHLAAAIDAWTFQRRASALDAAVEDLVRVFAPIAISTGYEAAYELLSRPDRPTALVCDDDTLAVGAHKAASALGLNVPGDLSITGFDDLVLAEALDLTTVHLPAEELGAQAMTALLDLLQGRSPARPVLPAELVVRRSTGRVEL</sequence>
<reference evidence="7" key="1">
    <citation type="journal article" date="2019" name="Int. J. Syst. Evol. Microbiol.">
        <title>The Global Catalogue of Microorganisms (GCM) 10K type strain sequencing project: providing services to taxonomists for standard genome sequencing and annotation.</title>
        <authorList>
            <consortium name="The Broad Institute Genomics Platform"/>
            <consortium name="The Broad Institute Genome Sequencing Center for Infectious Disease"/>
            <person name="Wu L."/>
            <person name="Ma J."/>
        </authorList>
    </citation>
    <scope>NUCLEOTIDE SEQUENCE [LARGE SCALE GENOMIC DNA]</scope>
    <source>
        <strain evidence="7">JCM 9377</strain>
    </source>
</reference>
<dbReference type="Gene3D" id="1.10.260.40">
    <property type="entry name" value="lambda repressor-like DNA-binding domains"/>
    <property type="match status" value="1"/>
</dbReference>
<keyword evidence="7" id="KW-1185">Reference proteome</keyword>
<feature type="transmembrane region" description="Helical" evidence="4">
    <location>
        <begin position="74"/>
        <end position="93"/>
    </location>
</feature>
<evidence type="ECO:0000256" key="4">
    <source>
        <dbReference type="SAM" id="Phobius"/>
    </source>
</evidence>
<dbReference type="SMART" id="SM00354">
    <property type="entry name" value="HTH_LACI"/>
    <property type="match status" value="1"/>
</dbReference>
<name>A0ABP6QC53_9ACTN</name>
<keyword evidence="4" id="KW-0472">Membrane</keyword>
<dbReference type="CDD" id="cd06267">
    <property type="entry name" value="PBP1_LacI_sugar_binding-like"/>
    <property type="match status" value="1"/>
</dbReference>
<dbReference type="Proteomes" id="UP001501237">
    <property type="component" value="Unassembled WGS sequence"/>
</dbReference>
<dbReference type="EMBL" id="BAAAUV010000009">
    <property type="protein sequence ID" value="GAA3217803.1"/>
    <property type="molecule type" value="Genomic_DNA"/>
</dbReference>
<dbReference type="InterPro" id="IPR046335">
    <property type="entry name" value="LacI/GalR-like_sensor"/>
</dbReference>
<gene>
    <name evidence="6" type="ORF">GCM10010468_40880</name>
</gene>
<accession>A0ABP6QC53</accession>
<dbReference type="Pfam" id="PF13377">
    <property type="entry name" value="Peripla_BP_3"/>
    <property type="match status" value="1"/>
</dbReference>
<keyword evidence="4" id="KW-1133">Transmembrane helix</keyword>
<feature type="domain" description="HTH lacI-type" evidence="5">
    <location>
        <begin position="12"/>
        <end position="68"/>
    </location>
</feature>
<evidence type="ECO:0000256" key="3">
    <source>
        <dbReference type="ARBA" id="ARBA00023163"/>
    </source>
</evidence>
<dbReference type="GO" id="GO:0003677">
    <property type="term" value="F:DNA binding"/>
    <property type="evidence" value="ECO:0007669"/>
    <property type="project" value="UniProtKB-KW"/>
</dbReference>
<keyword evidence="3" id="KW-0804">Transcription</keyword>
<dbReference type="InterPro" id="IPR010982">
    <property type="entry name" value="Lambda_DNA-bd_dom_sf"/>
</dbReference>
<evidence type="ECO:0000256" key="1">
    <source>
        <dbReference type="ARBA" id="ARBA00023015"/>
    </source>
</evidence>
<evidence type="ECO:0000259" key="5">
    <source>
        <dbReference type="PROSITE" id="PS50932"/>
    </source>
</evidence>
<dbReference type="CDD" id="cd01392">
    <property type="entry name" value="HTH_LacI"/>
    <property type="match status" value="1"/>
</dbReference>
<comment type="caution">
    <text evidence="6">The sequence shown here is derived from an EMBL/GenBank/DDBJ whole genome shotgun (WGS) entry which is preliminary data.</text>
</comment>
<dbReference type="SUPFAM" id="SSF47413">
    <property type="entry name" value="lambda repressor-like DNA-binding domains"/>
    <property type="match status" value="1"/>
</dbReference>
<evidence type="ECO:0000313" key="6">
    <source>
        <dbReference type="EMBL" id="GAA3217803.1"/>
    </source>
</evidence>
<dbReference type="InterPro" id="IPR028082">
    <property type="entry name" value="Peripla_BP_I"/>
</dbReference>
<dbReference type="Gene3D" id="3.40.50.2300">
    <property type="match status" value="3"/>
</dbReference>
<dbReference type="SUPFAM" id="SSF53822">
    <property type="entry name" value="Periplasmic binding protein-like I"/>
    <property type="match status" value="1"/>
</dbReference>
<dbReference type="PROSITE" id="PS50932">
    <property type="entry name" value="HTH_LACI_2"/>
    <property type="match status" value="1"/>
</dbReference>
<keyword evidence="4" id="KW-0812">Transmembrane</keyword>
<evidence type="ECO:0000256" key="2">
    <source>
        <dbReference type="ARBA" id="ARBA00023125"/>
    </source>
</evidence>
<proteinExistence type="predicted"/>
<dbReference type="RefSeq" id="WP_344830586.1">
    <property type="nucleotide sequence ID" value="NZ_BAAAUV010000009.1"/>
</dbReference>
<dbReference type="InterPro" id="IPR000843">
    <property type="entry name" value="HTH_LacI"/>
</dbReference>